<feature type="binding site" evidence="7">
    <location>
        <position position="60"/>
    </location>
    <ligand>
        <name>Zn(2+)</name>
        <dbReference type="ChEBI" id="CHEBI:29105"/>
    </ligand>
</feature>
<keyword evidence="5 8" id="KW-0456">Lyase</keyword>
<evidence type="ECO:0000256" key="2">
    <source>
        <dbReference type="ARBA" id="ARBA00012925"/>
    </source>
</evidence>
<organism evidence="9 10">
    <name type="scientific">Sphingobium fuliginis ATCC 27551</name>
    <dbReference type="NCBI Taxonomy" id="1208342"/>
    <lineage>
        <taxon>Bacteria</taxon>
        <taxon>Pseudomonadati</taxon>
        <taxon>Pseudomonadota</taxon>
        <taxon>Alphaproteobacteria</taxon>
        <taxon>Sphingomonadales</taxon>
        <taxon>Sphingomonadaceae</taxon>
        <taxon>Sphingobium</taxon>
    </lineage>
</organism>
<dbReference type="PANTHER" id="PTHR11002:SF76">
    <property type="entry name" value="CARBONIC ANHYDRASE"/>
    <property type="match status" value="1"/>
</dbReference>
<sequence>MRQLEESGKRQTAADGADDGGLSDLLARNRVWADAKTLIDPGFFKRLVGQQRPRYFWIGCSDSRVPATEIVDLDPGEMFVHRNVANLATPSDPNFAAALEFAVDVLKVEHIIVVGHYGCGGIQAAMAPDRDDAIGLWLAPVRELYQTVCCTPDTNADRLCEHNIRAQVKALAANPLVLRAWARHAALTLHGWVYAIGDGLLQPVCSPVSRHPDEAVPKLRIAGAS</sequence>
<comment type="function">
    <text evidence="8">Reversible hydration of carbon dioxide.</text>
</comment>
<comment type="cofactor">
    <cofactor evidence="7">
        <name>Zn(2+)</name>
        <dbReference type="ChEBI" id="CHEBI:29105"/>
    </cofactor>
    <text evidence="7">Binds 1 zinc ion per subunit.</text>
</comment>
<accession>A0A5B8CNU5</accession>
<dbReference type="EC" id="4.2.1.1" evidence="2 8"/>
<dbReference type="PANTHER" id="PTHR11002">
    <property type="entry name" value="CARBONIC ANHYDRASE"/>
    <property type="match status" value="1"/>
</dbReference>
<evidence type="ECO:0000313" key="10">
    <source>
        <dbReference type="Proteomes" id="UP000311469"/>
    </source>
</evidence>
<dbReference type="PROSITE" id="PS00705">
    <property type="entry name" value="PROK_CO2_ANHYDRASE_2"/>
    <property type="match status" value="1"/>
</dbReference>
<dbReference type="KEGG" id="sufl:FIL70_24660"/>
<evidence type="ECO:0000256" key="5">
    <source>
        <dbReference type="ARBA" id="ARBA00023239"/>
    </source>
</evidence>
<dbReference type="InterPro" id="IPR015892">
    <property type="entry name" value="Carbonic_anhydrase_CS"/>
</dbReference>
<keyword evidence="9" id="KW-0614">Plasmid</keyword>
<dbReference type="GO" id="GO:0008270">
    <property type="term" value="F:zinc ion binding"/>
    <property type="evidence" value="ECO:0007669"/>
    <property type="project" value="UniProtKB-UniRule"/>
</dbReference>
<reference evidence="9 10" key="1">
    <citation type="submission" date="2019-06" db="EMBL/GenBank/DDBJ databases">
        <title>Genome organization and adaptive potential of archetypical organophosphate degarding Sphingobium fuliginis ATCC 27551.</title>
        <authorList>
            <person name="Sarwar A."/>
            <person name="Parthasarathy S."/>
            <person name="Singh C."/>
            <person name="Siddavattam D."/>
        </authorList>
    </citation>
    <scope>NUCLEOTIDE SEQUENCE [LARGE SCALE GENOMIC DNA]</scope>
    <source>
        <strain evidence="9 10">ATCC 27551</strain>
        <plasmid evidence="10">psf1</plasmid>
    </source>
</reference>
<dbReference type="GO" id="GO:0015976">
    <property type="term" value="P:carbon utilization"/>
    <property type="evidence" value="ECO:0007669"/>
    <property type="project" value="InterPro"/>
</dbReference>
<comment type="similarity">
    <text evidence="1 8">Belongs to the beta-class carbonic anhydrase family.</text>
</comment>
<keyword evidence="4 7" id="KW-0862">Zinc</keyword>
<dbReference type="InterPro" id="IPR036874">
    <property type="entry name" value="Carbonic_anhydrase_sf"/>
</dbReference>
<geneLocation type="plasmid" evidence="10">
    <name>psf1</name>
</geneLocation>
<dbReference type="Proteomes" id="UP000311469">
    <property type="component" value="Plasmid pSF1"/>
</dbReference>
<dbReference type="GO" id="GO:0004089">
    <property type="term" value="F:carbonate dehydratase activity"/>
    <property type="evidence" value="ECO:0007669"/>
    <property type="project" value="UniProtKB-UniRule"/>
</dbReference>
<name>A0A5B8CNU5_SPHSA</name>
<evidence type="ECO:0000313" key="9">
    <source>
        <dbReference type="EMBL" id="QDC40321.1"/>
    </source>
</evidence>
<dbReference type="Gene3D" id="3.40.1050.10">
    <property type="entry name" value="Carbonic anhydrase"/>
    <property type="match status" value="1"/>
</dbReference>
<dbReference type="Pfam" id="PF00484">
    <property type="entry name" value="Pro_CA"/>
    <property type="match status" value="1"/>
</dbReference>
<evidence type="ECO:0000256" key="7">
    <source>
        <dbReference type="PIRSR" id="PIRSR601765-1"/>
    </source>
</evidence>
<feature type="binding site" evidence="7">
    <location>
        <position position="62"/>
    </location>
    <ligand>
        <name>Zn(2+)</name>
        <dbReference type="ChEBI" id="CHEBI:29105"/>
    </ligand>
</feature>
<dbReference type="PROSITE" id="PS00704">
    <property type="entry name" value="PROK_CO2_ANHYDRASE_1"/>
    <property type="match status" value="1"/>
</dbReference>
<evidence type="ECO:0000256" key="1">
    <source>
        <dbReference type="ARBA" id="ARBA00006217"/>
    </source>
</evidence>
<evidence type="ECO:0000256" key="8">
    <source>
        <dbReference type="RuleBase" id="RU003956"/>
    </source>
</evidence>
<dbReference type="SUPFAM" id="SSF53056">
    <property type="entry name" value="beta-carbonic anhydrase, cab"/>
    <property type="match status" value="1"/>
</dbReference>
<feature type="binding site" evidence="7">
    <location>
        <position position="119"/>
    </location>
    <ligand>
        <name>Zn(2+)</name>
        <dbReference type="ChEBI" id="CHEBI:29105"/>
    </ligand>
</feature>
<evidence type="ECO:0000256" key="3">
    <source>
        <dbReference type="ARBA" id="ARBA00022723"/>
    </source>
</evidence>
<protein>
    <recommendedName>
        <fullName evidence="2 8">Carbonic anhydrase</fullName>
        <ecNumber evidence="2 8">4.2.1.1</ecNumber>
    </recommendedName>
    <alternativeName>
        <fullName evidence="8">Carbonate dehydratase</fullName>
    </alternativeName>
</protein>
<gene>
    <name evidence="9" type="ORF">FIL70_24660</name>
</gene>
<dbReference type="RefSeq" id="WP_020820535.1">
    <property type="nucleotide sequence ID" value="NZ_CP041018.1"/>
</dbReference>
<dbReference type="InterPro" id="IPR001765">
    <property type="entry name" value="Carbonic_anhydrase"/>
</dbReference>
<feature type="binding site" evidence="7">
    <location>
        <position position="116"/>
    </location>
    <ligand>
        <name>Zn(2+)</name>
        <dbReference type="ChEBI" id="CHEBI:29105"/>
    </ligand>
</feature>
<proteinExistence type="inferred from homology"/>
<dbReference type="EMBL" id="CP041018">
    <property type="protein sequence ID" value="QDC40321.1"/>
    <property type="molecule type" value="Genomic_DNA"/>
</dbReference>
<dbReference type="AlphaFoldDB" id="A0A5B8CNU5"/>
<evidence type="ECO:0000256" key="4">
    <source>
        <dbReference type="ARBA" id="ARBA00022833"/>
    </source>
</evidence>
<dbReference type="CDD" id="cd00883">
    <property type="entry name" value="beta_CA_cladeA"/>
    <property type="match status" value="1"/>
</dbReference>
<keyword evidence="3 7" id="KW-0479">Metal-binding</keyword>
<comment type="catalytic activity">
    <reaction evidence="6 8">
        <text>hydrogencarbonate + H(+) = CO2 + H2O</text>
        <dbReference type="Rhea" id="RHEA:10748"/>
        <dbReference type="ChEBI" id="CHEBI:15377"/>
        <dbReference type="ChEBI" id="CHEBI:15378"/>
        <dbReference type="ChEBI" id="CHEBI:16526"/>
        <dbReference type="ChEBI" id="CHEBI:17544"/>
        <dbReference type="EC" id="4.2.1.1"/>
    </reaction>
</comment>
<dbReference type="SMART" id="SM00947">
    <property type="entry name" value="Pro_CA"/>
    <property type="match status" value="1"/>
</dbReference>
<evidence type="ECO:0000256" key="6">
    <source>
        <dbReference type="ARBA" id="ARBA00048348"/>
    </source>
</evidence>